<organism evidence="1 2">
    <name type="scientific">Jeotgalibacillus haloalkalitolerans</name>
    <dbReference type="NCBI Taxonomy" id="3104292"/>
    <lineage>
        <taxon>Bacteria</taxon>
        <taxon>Bacillati</taxon>
        <taxon>Bacillota</taxon>
        <taxon>Bacilli</taxon>
        <taxon>Bacillales</taxon>
        <taxon>Caryophanaceae</taxon>
        <taxon>Jeotgalibacillus</taxon>
    </lineage>
</organism>
<gene>
    <name evidence="1" type="ORF">UFB30_15965</name>
</gene>
<evidence type="ECO:0000313" key="2">
    <source>
        <dbReference type="Proteomes" id="UP001292084"/>
    </source>
</evidence>
<evidence type="ECO:0000313" key="1">
    <source>
        <dbReference type="EMBL" id="MDZ5713729.1"/>
    </source>
</evidence>
<evidence type="ECO:0008006" key="3">
    <source>
        <dbReference type="Google" id="ProtNLM"/>
    </source>
</evidence>
<comment type="caution">
    <text evidence="1">The sequence shown here is derived from an EMBL/GenBank/DDBJ whole genome shotgun (WGS) entry which is preliminary data.</text>
</comment>
<sequence>MQPIHLWLSVYDKQTKKPKRQIQPILPIVMLTYRESLKHTPVTEGELAALIDQSQLHQQYIAQLKRWEREGYFTIEERRFGAMVSRLFHLDEKAAAANRDLKKLKDRIELHMVSDDDLHYLSFSSLLQDKHKSFRTNHQWTEAADQLIAQKNL</sequence>
<dbReference type="EMBL" id="JAXQNN010000008">
    <property type="protein sequence ID" value="MDZ5713729.1"/>
    <property type="molecule type" value="Genomic_DNA"/>
</dbReference>
<reference evidence="1 2" key="1">
    <citation type="submission" date="2023-12" db="EMBL/GenBank/DDBJ databases">
        <title>Jeotgalibacillus haloalkaliphilus sp. nov., a novel salt-tolerant bacteria, isolated from the estuary of the Fenhe River into the Yellow River.</title>
        <authorList>
            <person name="Li Y."/>
        </authorList>
    </citation>
    <scope>NUCLEOTIDE SEQUENCE [LARGE SCALE GENOMIC DNA]</scope>
    <source>
        <strain evidence="1 2">HH7-29</strain>
    </source>
</reference>
<name>A0ABU5KRC4_9BACL</name>
<dbReference type="RefSeq" id="WP_322422668.1">
    <property type="nucleotide sequence ID" value="NZ_JAXQNN010000008.1"/>
</dbReference>
<keyword evidence="2" id="KW-1185">Reference proteome</keyword>
<proteinExistence type="predicted"/>
<protein>
    <recommendedName>
        <fullName evidence="3">DnaD domain-containing protein</fullName>
    </recommendedName>
</protein>
<accession>A0ABU5KRC4</accession>
<dbReference type="Proteomes" id="UP001292084">
    <property type="component" value="Unassembled WGS sequence"/>
</dbReference>